<gene>
    <name evidence="1" type="ORF">MKW94_007378</name>
</gene>
<name>A0AA41VTD8_PAPNU</name>
<evidence type="ECO:0000313" key="2">
    <source>
        <dbReference type="Proteomes" id="UP001177140"/>
    </source>
</evidence>
<feature type="non-terminal residue" evidence="1">
    <location>
        <position position="1"/>
    </location>
</feature>
<keyword evidence="2" id="KW-1185">Reference proteome</keyword>
<feature type="non-terminal residue" evidence="1">
    <location>
        <position position="57"/>
    </location>
</feature>
<protein>
    <submittedName>
        <fullName evidence="1">Uncharacterized protein</fullName>
    </submittedName>
</protein>
<dbReference type="Proteomes" id="UP001177140">
    <property type="component" value="Unassembled WGS sequence"/>
</dbReference>
<proteinExistence type="predicted"/>
<organism evidence="1 2">
    <name type="scientific">Papaver nudicaule</name>
    <name type="common">Iceland poppy</name>
    <dbReference type="NCBI Taxonomy" id="74823"/>
    <lineage>
        <taxon>Eukaryota</taxon>
        <taxon>Viridiplantae</taxon>
        <taxon>Streptophyta</taxon>
        <taxon>Embryophyta</taxon>
        <taxon>Tracheophyta</taxon>
        <taxon>Spermatophyta</taxon>
        <taxon>Magnoliopsida</taxon>
        <taxon>Ranunculales</taxon>
        <taxon>Papaveraceae</taxon>
        <taxon>Papaveroideae</taxon>
        <taxon>Papaver</taxon>
    </lineage>
</organism>
<sequence>NFEEAKSAMEVVNPVMLVVDESCHTWYTQLQRNRTDSVKWHVFIGDHLPPSSFDRRD</sequence>
<dbReference type="EMBL" id="JAJJMA010289280">
    <property type="protein sequence ID" value="MCL7047088.1"/>
    <property type="molecule type" value="Genomic_DNA"/>
</dbReference>
<comment type="caution">
    <text evidence="1">The sequence shown here is derived from an EMBL/GenBank/DDBJ whole genome shotgun (WGS) entry which is preliminary data.</text>
</comment>
<dbReference type="AlphaFoldDB" id="A0AA41VTD8"/>
<evidence type="ECO:0000313" key="1">
    <source>
        <dbReference type="EMBL" id="MCL7047088.1"/>
    </source>
</evidence>
<reference evidence="1" key="1">
    <citation type="submission" date="2022-03" db="EMBL/GenBank/DDBJ databases">
        <title>A functionally conserved STORR gene fusion in Papaver species that diverged 16.8 million years ago.</title>
        <authorList>
            <person name="Catania T."/>
        </authorList>
    </citation>
    <scope>NUCLEOTIDE SEQUENCE</scope>
    <source>
        <strain evidence="1">S-191538</strain>
    </source>
</reference>
<accession>A0AA41VTD8</accession>